<evidence type="ECO:0000256" key="4">
    <source>
        <dbReference type="ARBA" id="ARBA00022989"/>
    </source>
</evidence>
<dbReference type="GO" id="GO:0098660">
    <property type="term" value="P:inorganic ion transmembrane transport"/>
    <property type="evidence" value="ECO:0007669"/>
    <property type="project" value="UniProtKB-ARBA"/>
</dbReference>
<evidence type="ECO:0000313" key="8">
    <source>
        <dbReference type="Proteomes" id="UP001595821"/>
    </source>
</evidence>
<feature type="transmembrane region" description="Helical" evidence="6">
    <location>
        <begin position="342"/>
        <end position="363"/>
    </location>
</feature>
<evidence type="ECO:0000256" key="6">
    <source>
        <dbReference type="SAM" id="Phobius"/>
    </source>
</evidence>
<comment type="subcellular location">
    <subcellularLocation>
        <location evidence="1">Cell membrane</location>
        <topology evidence="1">Multi-pass membrane protein</topology>
    </subcellularLocation>
</comment>
<feature type="transmembrane region" description="Helical" evidence="6">
    <location>
        <begin position="273"/>
        <end position="295"/>
    </location>
</feature>
<dbReference type="AlphaFoldDB" id="A0ABD5NVB3"/>
<keyword evidence="4 6" id="KW-1133">Transmembrane helix</keyword>
<feature type="transmembrane region" description="Helical" evidence="6">
    <location>
        <begin position="20"/>
        <end position="39"/>
    </location>
</feature>
<name>A0ABD5NVB3_9EURY</name>
<dbReference type="RefSeq" id="WP_246976604.1">
    <property type="nucleotide sequence ID" value="NZ_CP095398.1"/>
</dbReference>
<evidence type="ECO:0000256" key="5">
    <source>
        <dbReference type="ARBA" id="ARBA00023136"/>
    </source>
</evidence>
<dbReference type="PANTHER" id="PTHR10010">
    <property type="entry name" value="SOLUTE CARRIER FAMILY 34 SODIUM PHOSPHATE , MEMBER 2-RELATED"/>
    <property type="match status" value="1"/>
</dbReference>
<feature type="transmembrane region" description="Helical" evidence="6">
    <location>
        <begin position="236"/>
        <end position="261"/>
    </location>
</feature>
<dbReference type="GeneID" id="71856143"/>
<feature type="transmembrane region" description="Helical" evidence="6">
    <location>
        <begin position="302"/>
        <end position="322"/>
    </location>
</feature>
<comment type="caution">
    <text evidence="7">The sequence shown here is derived from an EMBL/GenBank/DDBJ whole genome shotgun (WGS) entry which is preliminary data.</text>
</comment>
<keyword evidence="2" id="KW-1003">Cell membrane</keyword>
<dbReference type="Pfam" id="PF02690">
    <property type="entry name" value="Na_Pi_cotrans"/>
    <property type="match status" value="2"/>
</dbReference>
<keyword evidence="5 6" id="KW-0472">Membrane</keyword>
<feature type="transmembrane region" description="Helical" evidence="6">
    <location>
        <begin position="94"/>
        <end position="115"/>
    </location>
</feature>
<reference evidence="7 8" key="1">
    <citation type="journal article" date="2014" name="Int. J. Syst. Evol. Microbiol.">
        <title>Complete genome sequence of Corynebacterium casei LMG S-19264T (=DSM 44701T), isolated from a smear-ripened cheese.</title>
        <authorList>
            <consortium name="US DOE Joint Genome Institute (JGI-PGF)"/>
            <person name="Walter F."/>
            <person name="Albersmeier A."/>
            <person name="Kalinowski J."/>
            <person name="Ruckert C."/>
        </authorList>
    </citation>
    <scope>NUCLEOTIDE SEQUENCE [LARGE SCALE GENOMIC DNA]</scope>
    <source>
        <strain evidence="7 8">IBRC-M 10912</strain>
    </source>
</reference>
<evidence type="ECO:0000256" key="3">
    <source>
        <dbReference type="ARBA" id="ARBA00022692"/>
    </source>
</evidence>
<feature type="transmembrane region" description="Helical" evidence="6">
    <location>
        <begin position="51"/>
        <end position="74"/>
    </location>
</feature>
<keyword evidence="3 6" id="KW-0812">Transmembrane</keyword>
<proteinExistence type="predicted"/>
<dbReference type="PANTHER" id="PTHR10010:SF46">
    <property type="entry name" value="SODIUM-DEPENDENT PHOSPHATE TRANSPORT PROTEIN 2B"/>
    <property type="match status" value="1"/>
</dbReference>
<sequence>METDVGDDLLEWSRTSGPLLIGIVVSLLLFLFAVQLLGTSTESAAGSLERLFRRYVAGGGSALGVSWIATYVLTNGSVVAALSVSLFKAGIVTAQQLFLMIAGSRLGAAAIVLLIGGLDYFQKRRYSIGEATELGVLTFLLTHTVYLPATILGYLLLPSLQTLLEGVTGRFELATHPLAVFEPITQAIVDATGVGLGLAVAILVLFTSLTLFDWVLERVDTEWLRKHFFSRFQHKWTSLGLGILITGLTTSVAFSLGVIVPLYNREYVKRREIVPYVLGANIGTLFDTVVIAVLLDTPEGATITLSLLAIGTVITVGILWAFSPYFRSIETIHRQLTNDHRYLAAFFLSLVVVPTVIVFLPVVL</sequence>
<protein>
    <submittedName>
        <fullName evidence="7">Sodium:phosphate symporter</fullName>
    </submittedName>
</protein>
<feature type="transmembrane region" description="Helical" evidence="6">
    <location>
        <begin position="194"/>
        <end position="216"/>
    </location>
</feature>
<dbReference type="Proteomes" id="UP001595821">
    <property type="component" value="Unassembled WGS sequence"/>
</dbReference>
<accession>A0ABD5NVB3</accession>
<gene>
    <name evidence="7" type="ORF">ACFOZ7_03290</name>
</gene>
<organism evidence="7 8">
    <name type="scientific">Natribaculum luteum</name>
    <dbReference type="NCBI Taxonomy" id="1586232"/>
    <lineage>
        <taxon>Archaea</taxon>
        <taxon>Methanobacteriati</taxon>
        <taxon>Methanobacteriota</taxon>
        <taxon>Stenosarchaea group</taxon>
        <taxon>Halobacteria</taxon>
        <taxon>Halobacteriales</taxon>
        <taxon>Natrialbaceae</taxon>
        <taxon>Natribaculum</taxon>
    </lineage>
</organism>
<evidence type="ECO:0000313" key="7">
    <source>
        <dbReference type="EMBL" id="MFC4246023.1"/>
    </source>
</evidence>
<dbReference type="GO" id="GO:0005315">
    <property type="term" value="F:phosphate transmembrane transporter activity"/>
    <property type="evidence" value="ECO:0007669"/>
    <property type="project" value="UniProtKB-ARBA"/>
</dbReference>
<dbReference type="InterPro" id="IPR003841">
    <property type="entry name" value="Na/Pi_transpt"/>
</dbReference>
<dbReference type="EMBL" id="JBHSDJ010000009">
    <property type="protein sequence ID" value="MFC4246023.1"/>
    <property type="molecule type" value="Genomic_DNA"/>
</dbReference>
<evidence type="ECO:0000256" key="2">
    <source>
        <dbReference type="ARBA" id="ARBA00022475"/>
    </source>
</evidence>
<evidence type="ECO:0000256" key="1">
    <source>
        <dbReference type="ARBA" id="ARBA00004651"/>
    </source>
</evidence>
<dbReference type="GO" id="GO:0005886">
    <property type="term" value="C:plasma membrane"/>
    <property type="evidence" value="ECO:0007669"/>
    <property type="project" value="UniProtKB-SubCell"/>
</dbReference>